<dbReference type="InterPro" id="IPR011990">
    <property type="entry name" value="TPR-like_helical_dom_sf"/>
</dbReference>
<dbReference type="GO" id="GO:0031146">
    <property type="term" value="P:SCF-dependent proteasomal ubiquitin-dependent protein catabolic process"/>
    <property type="evidence" value="ECO:0007669"/>
    <property type="project" value="TreeGrafter"/>
</dbReference>
<dbReference type="SUPFAM" id="SSF48452">
    <property type="entry name" value="TPR-like"/>
    <property type="match status" value="1"/>
</dbReference>
<dbReference type="PANTHER" id="PTHR13318">
    <property type="entry name" value="PARTNER OF PAIRED, ISOFORM B-RELATED"/>
    <property type="match status" value="1"/>
</dbReference>
<dbReference type="Gene3D" id="1.20.1280.50">
    <property type="match status" value="1"/>
</dbReference>
<accession>A0A8H7QRN9</accession>
<feature type="non-terminal residue" evidence="2">
    <location>
        <position position="599"/>
    </location>
</feature>
<dbReference type="SUPFAM" id="SSF52047">
    <property type="entry name" value="RNI-like"/>
    <property type="match status" value="1"/>
</dbReference>
<dbReference type="Gene3D" id="3.80.10.10">
    <property type="entry name" value="Ribonuclease Inhibitor"/>
    <property type="match status" value="1"/>
</dbReference>
<dbReference type="Gene3D" id="1.25.40.10">
    <property type="entry name" value="Tetratricopeptide repeat domain"/>
    <property type="match status" value="1"/>
</dbReference>
<dbReference type="OrthoDB" id="629492at2759"/>
<reference evidence="2" key="1">
    <citation type="submission" date="2020-12" db="EMBL/GenBank/DDBJ databases">
        <title>Metabolic potential, ecology and presence of endohyphal bacteria is reflected in genomic diversity of Mucoromycotina.</title>
        <authorList>
            <person name="Muszewska A."/>
            <person name="Okrasinska A."/>
            <person name="Steczkiewicz K."/>
            <person name="Drgas O."/>
            <person name="Orlowska M."/>
            <person name="Perlinska-Lenart U."/>
            <person name="Aleksandrzak-Piekarczyk T."/>
            <person name="Szatraj K."/>
            <person name="Zielenkiewicz U."/>
            <person name="Pilsyk S."/>
            <person name="Malc E."/>
            <person name="Mieczkowski P."/>
            <person name="Kruszewska J.S."/>
            <person name="Biernat P."/>
            <person name="Pawlowska J."/>
        </authorList>
    </citation>
    <scope>NUCLEOTIDE SEQUENCE</scope>
    <source>
        <strain evidence="2">WA0000017839</strain>
    </source>
</reference>
<name>A0A8H7QRN9_9FUNG</name>
<dbReference type="SMART" id="SM00256">
    <property type="entry name" value="FBOX"/>
    <property type="match status" value="1"/>
</dbReference>
<organism evidence="2 3">
    <name type="scientific">Mucor saturninus</name>
    <dbReference type="NCBI Taxonomy" id="64648"/>
    <lineage>
        <taxon>Eukaryota</taxon>
        <taxon>Fungi</taxon>
        <taxon>Fungi incertae sedis</taxon>
        <taxon>Mucoromycota</taxon>
        <taxon>Mucoromycotina</taxon>
        <taxon>Mucoromycetes</taxon>
        <taxon>Mucorales</taxon>
        <taxon>Mucorineae</taxon>
        <taxon>Mucoraceae</taxon>
        <taxon>Mucor</taxon>
    </lineage>
</organism>
<evidence type="ECO:0000259" key="1">
    <source>
        <dbReference type="PROSITE" id="PS50181"/>
    </source>
</evidence>
<dbReference type="Pfam" id="PF12937">
    <property type="entry name" value="F-box-like"/>
    <property type="match status" value="1"/>
</dbReference>
<proteinExistence type="predicted"/>
<dbReference type="InterPro" id="IPR001810">
    <property type="entry name" value="F-box_dom"/>
</dbReference>
<feature type="domain" description="F-box" evidence="1">
    <location>
        <begin position="145"/>
        <end position="192"/>
    </location>
</feature>
<dbReference type="Proteomes" id="UP000603453">
    <property type="component" value="Unassembled WGS sequence"/>
</dbReference>
<dbReference type="EMBL" id="JAEPRD010000129">
    <property type="protein sequence ID" value="KAG2197426.1"/>
    <property type="molecule type" value="Genomic_DNA"/>
</dbReference>
<evidence type="ECO:0000313" key="2">
    <source>
        <dbReference type="EMBL" id="KAG2197426.1"/>
    </source>
</evidence>
<gene>
    <name evidence="2" type="ORF">INT47_005679</name>
</gene>
<dbReference type="SUPFAM" id="SSF81383">
    <property type="entry name" value="F-box domain"/>
    <property type="match status" value="1"/>
</dbReference>
<sequence length="599" mass="69309">IAQYHYKPQKPCETLTDVYNTATYLWSKGNYIESYRLFFELEHGHQFKVSMCAWYQVQCLIRLDHWRQAIAKCHELMEQQPTTSQWYLIASEIYLKQSDFTMAREELLKASLYVPVTDDAYPDICLLKRITFEGVQQHAQRIIRCDFLNVIPYDIACDVFKCLDLNSLVRCTRVSKKWRHFLISSFHLWNELYFSKRAAQLEIKTIHTYLSRLKRTGLTKLSIRHQQLDGDGILMALTQHEFLSDIICTPALFFNVLEYIGSTLCTLQWGGVSIRLNDIIDSLPKICVQLKKLVVHDCFTSLHDVQLHNAALHRLEYFGESFPASFIESIKSLPTLICLETLELSGIHGFTASHLTNILIRCPTLVRLVLNKCLVNIIPIFNILAIACPNLQYFEYDRNRYCQQFDIFHHQQRRLGIAISSQQPKRLEQHLIKKKWIGLKIRLTNMLTDLIVQHILYDDTTRGSLQVLDLSGNLLITDHGLLLENHPMKNLKSLCLKECFGLSSKGVEQAIQQSPLLETIDLSCLSIVNDNILYALVQCKRLSIVDLSYCSLSLVSEDAIIYLIENRKDTLKRLILDYTTFVSTELIVLTIKKLKRGIV</sequence>
<dbReference type="InterPro" id="IPR036047">
    <property type="entry name" value="F-box-like_dom_sf"/>
</dbReference>
<keyword evidence="3" id="KW-1185">Reference proteome</keyword>
<dbReference type="InterPro" id="IPR032675">
    <property type="entry name" value="LRR_dom_sf"/>
</dbReference>
<dbReference type="PROSITE" id="PS50181">
    <property type="entry name" value="FBOX"/>
    <property type="match status" value="1"/>
</dbReference>
<protein>
    <recommendedName>
        <fullName evidence="1">F-box domain-containing protein</fullName>
    </recommendedName>
</protein>
<comment type="caution">
    <text evidence="2">The sequence shown here is derived from an EMBL/GenBank/DDBJ whole genome shotgun (WGS) entry which is preliminary data.</text>
</comment>
<evidence type="ECO:0000313" key="3">
    <source>
        <dbReference type="Proteomes" id="UP000603453"/>
    </source>
</evidence>
<dbReference type="AlphaFoldDB" id="A0A8H7QRN9"/>
<dbReference type="GO" id="GO:0019005">
    <property type="term" value="C:SCF ubiquitin ligase complex"/>
    <property type="evidence" value="ECO:0007669"/>
    <property type="project" value="TreeGrafter"/>
</dbReference>